<dbReference type="SUPFAM" id="SSF51197">
    <property type="entry name" value="Clavaminate synthase-like"/>
    <property type="match status" value="1"/>
</dbReference>
<dbReference type="STRING" id="39962.Lmor_0449"/>
<proteinExistence type="inferred from homology"/>
<dbReference type="Proteomes" id="UP000254040">
    <property type="component" value="Unassembled WGS sequence"/>
</dbReference>
<evidence type="ECO:0000259" key="11">
    <source>
        <dbReference type="PROSITE" id="PS51471"/>
    </source>
</evidence>
<dbReference type="GO" id="GO:0046872">
    <property type="term" value="F:metal ion binding"/>
    <property type="evidence" value="ECO:0007669"/>
    <property type="project" value="UniProtKB-KW"/>
</dbReference>
<keyword evidence="10" id="KW-0408">Iron</keyword>
<comment type="catalytic activity">
    <reaction evidence="8">
        <text>2-oxoglutarate + O2 + 2 H(+) = ethene + 3 CO2 + H2O</text>
        <dbReference type="Rhea" id="RHEA:31523"/>
        <dbReference type="ChEBI" id="CHEBI:15377"/>
        <dbReference type="ChEBI" id="CHEBI:15378"/>
        <dbReference type="ChEBI" id="CHEBI:15379"/>
        <dbReference type="ChEBI" id="CHEBI:16526"/>
        <dbReference type="ChEBI" id="CHEBI:16810"/>
        <dbReference type="ChEBI" id="CHEBI:18153"/>
        <dbReference type="EC" id="1.13.12.19"/>
    </reaction>
</comment>
<dbReference type="InterPro" id="IPR027443">
    <property type="entry name" value="IPNS-like_sf"/>
</dbReference>
<dbReference type="GO" id="GO:0102276">
    <property type="term" value="F:2-oxoglutarate oxygenase/decarboxylase (ethylene-forming) activity"/>
    <property type="evidence" value="ECO:0007669"/>
    <property type="project" value="UniProtKB-EC"/>
</dbReference>
<evidence type="ECO:0000256" key="6">
    <source>
        <dbReference type="ARBA" id="ARBA00031011"/>
    </source>
</evidence>
<evidence type="ECO:0000256" key="2">
    <source>
        <dbReference type="ARBA" id="ARBA00012293"/>
    </source>
</evidence>
<dbReference type="Gene3D" id="2.60.120.330">
    <property type="entry name" value="B-lactam Antibiotic, Isopenicillin N Synthase, Chain"/>
    <property type="match status" value="1"/>
</dbReference>
<reference evidence="13 15" key="2">
    <citation type="submission" date="2018-06" db="EMBL/GenBank/DDBJ databases">
        <authorList>
            <consortium name="Pathogen Informatics"/>
            <person name="Doyle S."/>
        </authorList>
    </citation>
    <scope>NUCLEOTIDE SEQUENCE [LARGE SCALE GENOMIC DNA]</scope>
    <source>
        <strain evidence="13 15">NCTC12239</strain>
    </source>
</reference>
<accession>A0A378JX98</accession>
<keyword evidence="10" id="KW-0479">Metal-binding</keyword>
<evidence type="ECO:0000256" key="8">
    <source>
        <dbReference type="ARBA" id="ARBA00047725"/>
    </source>
</evidence>
<evidence type="ECO:0000256" key="7">
    <source>
        <dbReference type="ARBA" id="ARBA00031282"/>
    </source>
</evidence>
<keyword evidence="14" id="KW-1185">Reference proteome</keyword>
<dbReference type="PANTHER" id="PTHR47990">
    <property type="entry name" value="2-OXOGLUTARATE (2OG) AND FE(II)-DEPENDENT OXYGENASE SUPERFAMILY PROTEIN-RELATED"/>
    <property type="match status" value="1"/>
</dbReference>
<reference evidence="12 14" key="1">
    <citation type="submission" date="2015-11" db="EMBL/GenBank/DDBJ databases">
        <title>Genomic analysis of 38 Legionella species identifies large and diverse effector repertoires.</title>
        <authorList>
            <person name="Burstein D."/>
            <person name="Amaro F."/>
            <person name="Zusman T."/>
            <person name="Lifshitz Z."/>
            <person name="Cohen O."/>
            <person name="Gilbert J.A."/>
            <person name="Pupko T."/>
            <person name="Shuman H.A."/>
            <person name="Segal G."/>
        </authorList>
    </citation>
    <scope>NUCLEOTIDE SEQUENCE [LARGE SCALE GENOMIC DNA]</scope>
    <source>
        <strain evidence="12 14">ATCC 43877</strain>
    </source>
</reference>
<evidence type="ECO:0000256" key="4">
    <source>
        <dbReference type="ARBA" id="ARBA00019045"/>
    </source>
</evidence>
<dbReference type="InterPro" id="IPR050231">
    <property type="entry name" value="Iron_ascorbate_oxido_reductase"/>
</dbReference>
<dbReference type="PROSITE" id="PS51471">
    <property type="entry name" value="FE2OG_OXY"/>
    <property type="match status" value="1"/>
</dbReference>
<evidence type="ECO:0000313" key="13">
    <source>
        <dbReference type="EMBL" id="STX61649.1"/>
    </source>
</evidence>
<dbReference type="RefSeq" id="WP_028383223.1">
    <property type="nucleotide sequence ID" value="NZ_CAAAJG010000067.1"/>
</dbReference>
<keyword evidence="10" id="KW-0560">Oxidoreductase</keyword>
<feature type="domain" description="Fe2OG dioxygenase" evidence="11">
    <location>
        <begin position="139"/>
        <end position="238"/>
    </location>
</feature>
<dbReference type="OrthoDB" id="21825at2"/>
<comment type="catalytic activity">
    <reaction evidence="9">
        <text>L-arginine + 2-oxoglutarate + O2 = guanidine + L-glutamate 5-semialdehyde + succinate + CO2</text>
        <dbReference type="Rhea" id="RHEA:31535"/>
        <dbReference type="ChEBI" id="CHEBI:15379"/>
        <dbReference type="ChEBI" id="CHEBI:16526"/>
        <dbReference type="ChEBI" id="CHEBI:16810"/>
        <dbReference type="ChEBI" id="CHEBI:30031"/>
        <dbReference type="ChEBI" id="CHEBI:30087"/>
        <dbReference type="ChEBI" id="CHEBI:32682"/>
        <dbReference type="ChEBI" id="CHEBI:58066"/>
        <dbReference type="EC" id="1.14.20.7"/>
    </reaction>
</comment>
<gene>
    <name evidence="12" type="ORF">Lmor_0449</name>
    <name evidence="13" type="ORF">NCTC12239_00566</name>
</gene>
<dbReference type="Proteomes" id="UP000054985">
    <property type="component" value="Unassembled WGS sequence"/>
</dbReference>
<organism evidence="13 15">
    <name type="scientific">Legionella moravica</name>
    <dbReference type="NCBI Taxonomy" id="39962"/>
    <lineage>
        <taxon>Bacteria</taxon>
        <taxon>Pseudomonadati</taxon>
        <taxon>Pseudomonadota</taxon>
        <taxon>Gammaproteobacteria</taxon>
        <taxon>Legionellales</taxon>
        <taxon>Legionellaceae</taxon>
        <taxon>Legionella</taxon>
    </lineage>
</organism>
<sequence length="270" mass="30919">MNDFTTPVTISLNEISTQQINSLKQNGYCYVKINQEAELNLIRLLEVGHRFFNQTENLKLLSAFTDEKSEGFQNCEEKNMVLQRYAYRGGPLTEPLLIEQSTMDNVKEQLKSQVASVLIKKIFDQGGISKYCPEVLNNCSPTLVYNFYKYSLSEPKNKLVAHKDITLLTMIFSSEPGLEVYNNGMWHSIVPKSGHIVLIIGKILEVITGGEYSSVLHRVSPPLCRDRLSVSVYLKLEPHFSLVDYKNNKYINQNQNEYIKENLQDGLLRE</sequence>
<evidence type="ECO:0000256" key="1">
    <source>
        <dbReference type="ARBA" id="ARBA00004767"/>
    </source>
</evidence>
<dbReference type="GO" id="GO:0009693">
    <property type="term" value="P:ethylene biosynthetic process"/>
    <property type="evidence" value="ECO:0007669"/>
    <property type="project" value="UniProtKB-KW"/>
</dbReference>
<comment type="similarity">
    <text evidence="10">Belongs to the iron/ascorbate-dependent oxidoreductase family.</text>
</comment>
<dbReference type="EMBL" id="UGOG01000001">
    <property type="protein sequence ID" value="STX61649.1"/>
    <property type="molecule type" value="Genomic_DNA"/>
</dbReference>
<dbReference type="EMBL" id="LNYN01000012">
    <property type="protein sequence ID" value="KTD37586.1"/>
    <property type="molecule type" value="Genomic_DNA"/>
</dbReference>
<evidence type="ECO:0000256" key="10">
    <source>
        <dbReference type="RuleBase" id="RU003682"/>
    </source>
</evidence>
<keyword evidence="5" id="KW-0266">Ethylene biosynthesis</keyword>
<evidence type="ECO:0000256" key="9">
    <source>
        <dbReference type="ARBA" id="ARBA00049359"/>
    </source>
</evidence>
<dbReference type="AlphaFoldDB" id="A0A378JX98"/>
<dbReference type="InterPro" id="IPR044861">
    <property type="entry name" value="IPNS-like_FE2OG_OXY"/>
</dbReference>
<evidence type="ECO:0000313" key="15">
    <source>
        <dbReference type="Proteomes" id="UP000254040"/>
    </source>
</evidence>
<name>A0A378JX98_9GAMM</name>
<dbReference type="EC" id="1.13.12.19" evidence="3"/>
<dbReference type="InterPro" id="IPR005123">
    <property type="entry name" value="Oxoglu/Fe-dep_dioxygenase_dom"/>
</dbReference>
<evidence type="ECO:0000256" key="5">
    <source>
        <dbReference type="ARBA" id="ARBA00022666"/>
    </source>
</evidence>
<dbReference type="Pfam" id="PF03171">
    <property type="entry name" value="2OG-FeII_Oxy"/>
    <property type="match status" value="1"/>
</dbReference>
<evidence type="ECO:0000313" key="12">
    <source>
        <dbReference type="EMBL" id="KTD37586.1"/>
    </source>
</evidence>
<evidence type="ECO:0000256" key="3">
    <source>
        <dbReference type="ARBA" id="ARBA00012531"/>
    </source>
</evidence>
<comment type="pathway">
    <text evidence="1">Alkene biosynthesis; ethylene biosynthesis via 2-oxoglutarate.</text>
</comment>
<protein>
    <recommendedName>
        <fullName evidence="4">2-oxoglutarate-dependent ethylene/succinate-forming enzyme</fullName>
        <ecNumber evidence="3">1.13.12.19</ecNumber>
        <ecNumber evidence="2">1.14.20.7</ecNumber>
    </recommendedName>
    <alternativeName>
        <fullName evidence="6">2-oxoglutarate dioxygenase (ethylene-forming)</fullName>
    </alternativeName>
    <alternativeName>
        <fullName evidence="7">2-oxoglutarate/L-arginine monooxygenase/decarboxylase (succinate-forming)</fullName>
    </alternativeName>
</protein>
<evidence type="ECO:0000313" key="14">
    <source>
        <dbReference type="Proteomes" id="UP000054985"/>
    </source>
</evidence>
<dbReference type="EC" id="1.14.20.7" evidence="2"/>